<dbReference type="GO" id="GO:0070403">
    <property type="term" value="F:NAD+ binding"/>
    <property type="evidence" value="ECO:0007669"/>
    <property type="project" value="InterPro"/>
</dbReference>
<reference evidence="11 12" key="1">
    <citation type="submission" date="2013-04" db="EMBL/GenBank/DDBJ databases">
        <title>Complete genome sequence of Corynebacterium humireducens DSM 45392(T), isolated from a wastewater-fed microbial fuel cell.</title>
        <authorList>
            <person name="Ruckert C."/>
            <person name="Albersmeier A."/>
            <person name="Kalinowski J."/>
        </authorList>
    </citation>
    <scope>NUCLEOTIDE SEQUENCE [LARGE SCALE GENOMIC DNA]</scope>
    <source>
        <strain evidence="12">MFC-5</strain>
    </source>
</reference>
<dbReference type="InterPro" id="IPR008927">
    <property type="entry name" value="6-PGluconate_DH-like_C_sf"/>
</dbReference>
<dbReference type="InterPro" id="IPR001753">
    <property type="entry name" value="Enoyl-CoA_hydra/iso"/>
</dbReference>
<protein>
    <submittedName>
        <fullName evidence="11">3-hydroxyacyl-CoA dehydrogenase</fullName>
    </submittedName>
</protein>
<keyword evidence="5" id="KW-0560">Oxidoreductase</keyword>
<dbReference type="AlphaFoldDB" id="A0A0B5D0C9"/>
<evidence type="ECO:0000256" key="2">
    <source>
        <dbReference type="ARBA" id="ARBA00009463"/>
    </source>
</evidence>
<evidence type="ECO:0000256" key="6">
    <source>
        <dbReference type="ARBA" id="ARBA00023027"/>
    </source>
</evidence>
<dbReference type="STRING" id="1223515.B842_01225"/>
<accession>A0A0B5D0C9</accession>
<evidence type="ECO:0000313" key="12">
    <source>
        <dbReference type="Proteomes" id="UP000031524"/>
    </source>
</evidence>
<dbReference type="InterPro" id="IPR006108">
    <property type="entry name" value="3HC_DH_C"/>
</dbReference>
<comment type="similarity">
    <text evidence="2">Belongs to the 3-hydroxyacyl-CoA dehydrogenase family.</text>
</comment>
<dbReference type="RefSeq" id="WP_040084732.1">
    <property type="nucleotide sequence ID" value="NZ_BCSU01000008.1"/>
</dbReference>
<keyword evidence="3" id="KW-0276">Fatty acid metabolism</keyword>
<name>A0A0B5D0C9_9CORY</name>
<comment type="pathway">
    <text evidence="1">Lipid metabolism; fatty acid beta-oxidation.</text>
</comment>
<dbReference type="HOGENOM" id="CLU_010448_0_0_11"/>
<evidence type="ECO:0000313" key="11">
    <source>
        <dbReference type="EMBL" id="AJE32101.1"/>
    </source>
</evidence>
<dbReference type="EMBL" id="CP005286">
    <property type="protein sequence ID" value="AJE32101.1"/>
    <property type="molecule type" value="Genomic_DNA"/>
</dbReference>
<dbReference type="SUPFAM" id="SSF51735">
    <property type="entry name" value="NAD(P)-binding Rossmann-fold domains"/>
    <property type="match status" value="1"/>
</dbReference>
<evidence type="ECO:0000259" key="10">
    <source>
        <dbReference type="Pfam" id="PF02737"/>
    </source>
</evidence>
<comment type="catalytic activity">
    <reaction evidence="8">
        <text>a (3S)-3-hydroxyacyl-CoA + NAD(+) = a 3-oxoacyl-CoA + NADH + H(+)</text>
        <dbReference type="Rhea" id="RHEA:22432"/>
        <dbReference type="ChEBI" id="CHEBI:15378"/>
        <dbReference type="ChEBI" id="CHEBI:57318"/>
        <dbReference type="ChEBI" id="CHEBI:57540"/>
        <dbReference type="ChEBI" id="CHEBI:57945"/>
        <dbReference type="ChEBI" id="CHEBI:90726"/>
        <dbReference type="EC" id="1.1.1.35"/>
    </reaction>
</comment>
<dbReference type="SUPFAM" id="SSF48179">
    <property type="entry name" value="6-phosphogluconate dehydrogenase C-terminal domain-like"/>
    <property type="match status" value="2"/>
</dbReference>
<organism evidence="11 12">
    <name type="scientific">Corynebacterium humireducens NBRC 106098 = DSM 45392</name>
    <dbReference type="NCBI Taxonomy" id="1223515"/>
    <lineage>
        <taxon>Bacteria</taxon>
        <taxon>Bacillati</taxon>
        <taxon>Actinomycetota</taxon>
        <taxon>Actinomycetes</taxon>
        <taxon>Mycobacteriales</taxon>
        <taxon>Corynebacteriaceae</taxon>
        <taxon>Corynebacterium</taxon>
    </lineage>
</organism>
<dbReference type="InterPro" id="IPR006176">
    <property type="entry name" value="3-OHacyl-CoA_DH_NAD-bd"/>
</dbReference>
<feature type="domain" description="3-hydroxyacyl-CoA dehydrogenase NAD binding" evidence="10">
    <location>
        <begin position="9"/>
        <end position="188"/>
    </location>
</feature>
<dbReference type="UniPathway" id="UPA00659"/>
<dbReference type="PANTHER" id="PTHR48075">
    <property type="entry name" value="3-HYDROXYACYL-COA DEHYDROGENASE FAMILY PROTEIN"/>
    <property type="match status" value="1"/>
</dbReference>
<evidence type="ECO:0000259" key="9">
    <source>
        <dbReference type="Pfam" id="PF00725"/>
    </source>
</evidence>
<dbReference type="Pfam" id="PF02737">
    <property type="entry name" value="3HCDH_N"/>
    <property type="match status" value="1"/>
</dbReference>
<keyword evidence="6" id="KW-0520">NAD</keyword>
<dbReference type="InterPro" id="IPR029045">
    <property type="entry name" value="ClpP/crotonase-like_dom_sf"/>
</dbReference>
<evidence type="ECO:0000256" key="5">
    <source>
        <dbReference type="ARBA" id="ARBA00023002"/>
    </source>
</evidence>
<evidence type="ECO:0000256" key="1">
    <source>
        <dbReference type="ARBA" id="ARBA00005005"/>
    </source>
</evidence>
<dbReference type="SUPFAM" id="SSF52096">
    <property type="entry name" value="ClpP/crotonase"/>
    <property type="match status" value="1"/>
</dbReference>
<dbReference type="Proteomes" id="UP000031524">
    <property type="component" value="Chromosome"/>
</dbReference>
<dbReference type="Pfam" id="PF00378">
    <property type="entry name" value="ECH_1"/>
    <property type="match status" value="1"/>
</dbReference>
<dbReference type="PANTHER" id="PTHR48075:SF7">
    <property type="entry name" value="3-HYDROXYACYL-COA DEHYDROGENASE-RELATED"/>
    <property type="match status" value="1"/>
</dbReference>
<evidence type="ECO:0000256" key="7">
    <source>
        <dbReference type="ARBA" id="ARBA00023098"/>
    </source>
</evidence>
<evidence type="ECO:0000256" key="4">
    <source>
        <dbReference type="ARBA" id="ARBA00022963"/>
    </source>
</evidence>
<gene>
    <name evidence="11" type="ORF">B842_01225</name>
</gene>
<evidence type="ECO:0000256" key="3">
    <source>
        <dbReference type="ARBA" id="ARBA00022832"/>
    </source>
</evidence>
<keyword evidence="7" id="KW-0443">Lipid metabolism</keyword>
<dbReference type="KEGG" id="chm:B842_01225"/>
<sequence>MSRTPISRAAVIGAGSMGSGIAAHLANAGLDVLLLDVPGPPGDRDAPARAGVERQLQRRGFMLPEFAGRITVGNIEDDMAAIGDAEWIIEVVFEDRDVKAQTYRAIARHRNPAALVSSNTSTIPLAELTAGMDEEMLPFFAVTHFFNPPRIMRLLELVAGPETSAETEARLRHICEVQLGKVVIDCRDTPGFIANRIGTFWMAAGAMTALRTGINPELADAVFSRPFGVPRTGVFGLFDYIGLQLLDPIWGGLLQDLPDTDALHRFDVTDDPTFRQLVDAGCHAGTGFYNRDGEVFSDGGYLARRPVEDPAAQARTAREVLDTDSPGGHFGRAVFLETLRYCCETAPEIADTVDQIDAAMRLGYGWKKGPFQVADDIGPEHLISLYGSAGETAPALLVAAARAGGFHPYPGAVLDSHGEVVAPRAREGVLTPAQIVADARLLLDNGDATVHLRADGVAVLTLHTPASSCSSGVFAAVRELAGLGSARAAVIVSPLEGIFSAGADLSALAKASTSGDLARVRELLQEGATAFAQLREAPFPVVAAVRGTALGGGLEFVQHCDAAVLEAEARLGFPERHVGLFPGFGGTVRTLERMTRNGVDNPVRSAFDLILSARPTAGAHEAAARGLLLDQDHIIMSADHVIAEALALAHRLADGYRPPQPRPLTLHPADAEPLVWEGGTETDQAIAGALATLYTGGTVTPEELGEREVELAAQLLVRPENAARVEHMRRTRRPLGN</sequence>
<dbReference type="Pfam" id="PF00725">
    <property type="entry name" value="3HCDH"/>
    <property type="match status" value="1"/>
</dbReference>
<dbReference type="OrthoDB" id="5240528at2"/>
<dbReference type="Gene3D" id="3.90.226.10">
    <property type="entry name" value="2-enoyl-CoA Hydratase, Chain A, domain 1"/>
    <property type="match status" value="1"/>
</dbReference>
<feature type="domain" description="3-hydroxyacyl-CoA dehydrogenase C-terminal" evidence="9">
    <location>
        <begin position="191"/>
        <end position="289"/>
    </location>
</feature>
<dbReference type="GO" id="GO:0006635">
    <property type="term" value="P:fatty acid beta-oxidation"/>
    <property type="evidence" value="ECO:0007669"/>
    <property type="project" value="UniProtKB-UniPathway"/>
</dbReference>
<dbReference type="CDD" id="cd06558">
    <property type="entry name" value="crotonase-like"/>
    <property type="match status" value="1"/>
</dbReference>
<keyword evidence="4" id="KW-0442">Lipid degradation</keyword>
<keyword evidence="12" id="KW-1185">Reference proteome</keyword>
<proteinExistence type="inferred from homology"/>
<evidence type="ECO:0000256" key="8">
    <source>
        <dbReference type="ARBA" id="ARBA00049556"/>
    </source>
</evidence>
<dbReference type="InterPro" id="IPR036291">
    <property type="entry name" value="NAD(P)-bd_dom_sf"/>
</dbReference>
<dbReference type="GO" id="GO:0003857">
    <property type="term" value="F:(3S)-3-hydroxyacyl-CoA dehydrogenase (NAD+) activity"/>
    <property type="evidence" value="ECO:0007669"/>
    <property type="project" value="UniProtKB-EC"/>
</dbReference>
<dbReference type="Gene3D" id="3.40.50.720">
    <property type="entry name" value="NAD(P)-binding Rossmann-like Domain"/>
    <property type="match status" value="1"/>
</dbReference>
<dbReference type="Gene3D" id="1.10.1040.50">
    <property type="match status" value="1"/>
</dbReference>